<evidence type="ECO:0008006" key="4">
    <source>
        <dbReference type="Google" id="ProtNLM"/>
    </source>
</evidence>
<dbReference type="EMBL" id="SNYW01000008">
    <property type="protein sequence ID" value="TDQ82297.1"/>
    <property type="molecule type" value="Genomic_DNA"/>
</dbReference>
<evidence type="ECO:0000313" key="2">
    <source>
        <dbReference type="EMBL" id="TDQ82297.1"/>
    </source>
</evidence>
<feature type="chain" id="PRO_5020796681" description="Lipoprotein" evidence="1">
    <location>
        <begin position="24"/>
        <end position="228"/>
    </location>
</feature>
<dbReference type="AlphaFoldDB" id="A0A4R6WRV9"/>
<feature type="signal peptide" evidence="1">
    <location>
        <begin position="1"/>
        <end position="23"/>
    </location>
</feature>
<reference evidence="2 3" key="1">
    <citation type="submission" date="2019-03" db="EMBL/GenBank/DDBJ databases">
        <title>Genomic Encyclopedia of Type Strains, Phase III (KMG-III): the genomes of soil and plant-associated and newly described type strains.</title>
        <authorList>
            <person name="Whitman W."/>
        </authorList>
    </citation>
    <scope>NUCLEOTIDE SEQUENCE [LARGE SCALE GENOMIC DNA]</scope>
    <source>
        <strain evidence="2 3">CGMCC 1.7660</strain>
    </source>
</reference>
<gene>
    <name evidence="2" type="ORF">A8950_2119</name>
</gene>
<sequence length="228" mass="24639">MRLVRRLAASAALFLLAACTTQAERAALLAEKRAARFATESPAPDCAGVDGRKYSLGAAGFRFPASMQPARTGGGVTMSFVSDDGPEKFTLLAPHMGNDDADMVRFHIPALKEYRFDGKGQAPNVFYNRRPDRVHETGLSLVSPGTPTGAPHDLFFADISGVEVATLIHCPVNPTAIAPMHWCTLHGNDDRADLGYQVEFLAADLKLWRLIDDRARTIIADAKACGRS</sequence>
<keyword evidence="1" id="KW-0732">Signal</keyword>
<proteinExistence type="predicted"/>
<organism evidence="2 3">
    <name type="scientific">Dongia mobilis</name>
    <dbReference type="NCBI Taxonomy" id="578943"/>
    <lineage>
        <taxon>Bacteria</taxon>
        <taxon>Pseudomonadati</taxon>
        <taxon>Pseudomonadota</taxon>
        <taxon>Alphaproteobacteria</taxon>
        <taxon>Rhodospirillales</taxon>
        <taxon>Dongiaceae</taxon>
        <taxon>Dongia</taxon>
    </lineage>
</organism>
<protein>
    <recommendedName>
        <fullName evidence="4">Lipoprotein</fullName>
    </recommendedName>
</protein>
<name>A0A4R6WRV9_9PROT</name>
<accession>A0A4R6WRV9</accession>
<keyword evidence="3" id="KW-1185">Reference proteome</keyword>
<dbReference type="PROSITE" id="PS51257">
    <property type="entry name" value="PROKAR_LIPOPROTEIN"/>
    <property type="match status" value="1"/>
</dbReference>
<evidence type="ECO:0000313" key="3">
    <source>
        <dbReference type="Proteomes" id="UP000295783"/>
    </source>
</evidence>
<comment type="caution">
    <text evidence="2">The sequence shown here is derived from an EMBL/GenBank/DDBJ whole genome shotgun (WGS) entry which is preliminary data.</text>
</comment>
<dbReference type="Proteomes" id="UP000295783">
    <property type="component" value="Unassembled WGS sequence"/>
</dbReference>
<evidence type="ECO:0000256" key="1">
    <source>
        <dbReference type="SAM" id="SignalP"/>
    </source>
</evidence>